<gene>
    <name evidence="2" type="ORF">Syun_003461</name>
</gene>
<keyword evidence="3" id="KW-1185">Reference proteome</keyword>
<comment type="caution">
    <text evidence="2">The sequence shown here is derived from an EMBL/GenBank/DDBJ whole genome shotgun (WGS) entry which is preliminary data.</text>
</comment>
<dbReference type="PANTHER" id="PTHR31060">
    <property type="entry name" value="OSJNBA0011J08.25 PROTEIN-RELATED"/>
    <property type="match status" value="1"/>
</dbReference>
<dbReference type="EMBL" id="JBBNAF010000002">
    <property type="protein sequence ID" value="KAK9162559.1"/>
    <property type="molecule type" value="Genomic_DNA"/>
</dbReference>
<reference evidence="2 3" key="1">
    <citation type="submission" date="2024-01" db="EMBL/GenBank/DDBJ databases">
        <title>Genome assemblies of Stephania.</title>
        <authorList>
            <person name="Yang L."/>
        </authorList>
    </citation>
    <scope>NUCLEOTIDE SEQUENCE [LARGE SCALE GENOMIC DNA]</scope>
    <source>
        <strain evidence="2">YNDBR</strain>
        <tissue evidence="2">Leaf</tissue>
    </source>
</reference>
<proteinExistence type="predicted"/>
<dbReference type="InterPro" id="IPR038920">
    <property type="entry name" value="At3g05675-like"/>
</dbReference>
<dbReference type="PANTHER" id="PTHR31060:SF4">
    <property type="entry name" value="1,8-CINEOLE SYNTHASE"/>
    <property type="match status" value="1"/>
</dbReference>
<evidence type="ECO:0000313" key="3">
    <source>
        <dbReference type="Proteomes" id="UP001420932"/>
    </source>
</evidence>
<evidence type="ECO:0000313" key="2">
    <source>
        <dbReference type="EMBL" id="KAK9162559.1"/>
    </source>
</evidence>
<name>A0AAP0L3A1_9MAGN</name>
<dbReference type="Proteomes" id="UP001420932">
    <property type="component" value="Unassembled WGS sequence"/>
</dbReference>
<feature type="region of interest" description="Disordered" evidence="1">
    <location>
        <begin position="288"/>
        <end position="307"/>
    </location>
</feature>
<organism evidence="2 3">
    <name type="scientific">Stephania yunnanensis</name>
    <dbReference type="NCBI Taxonomy" id="152371"/>
    <lineage>
        <taxon>Eukaryota</taxon>
        <taxon>Viridiplantae</taxon>
        <taxon>Streptophyta</taxon>
        <taxon>Embryophyta</taxon>
        <taxon>Tracheophyta</taxon>
        <taxon>Spermatophyta</taxon>
        <taxon>Magnoliopsida</taxon>
        <taxon>Ranunculales</taxon>
        <taxon>Menispermaceae</taxon>
        <taxon>Menispermoideae</taxon>
        <taxon>Cissampelideae</taxon>
        <taxon>Stephania</taxon>
    </lineage>
</organism>
<dbReference type="AlphaFoldDB" id="A0AAP0L3A1"/>
<evidence type="ECO:0000256" key="1">
    <source>
        <dbReference type="SAM" id="MobiDB-lite"/>
    </source>
</evidence>
<accession>A0AAP0L3A1</accession>
<protein>
    <submittedName>
        <fullName evidence="2">Uncharacterized protein</fullName>
    </submittedName>
</protein>
<sequence length="334" mass="36999">MKQHKAQKKKKKFMAKLDHINTITVLSLVTSSAKPLINLLFSLFLSFLRHLLSSLTTTKPPRKSAARDDVVTAADDAVLRHSSISRALSQTLYMVTEVPVSSRKYDPVRSLAEQIVENNSWRVNDSYRCDVLRDVNRYGLSEAFVRTLSRLERLVLERRGGDTCPGGLGDGKDEEVSRLDGGEKLAAELVWLADMMAACGVGDEAVRKWGEASELASVAHLAEPRLQSILVKITGGATTHKARQRVKNSRNTKQEIIRATTTSAIKEEHVIVMAAISMPSMQRSRVPGIDHFRENPSREGDRGEHRDLVRGRGAGASAEFMAPPFLLQSSFRLA</sequence>